<keyword evidence="5" id="KW-0496">Mitochondrion</keyword>
<dbReference type="AlphaFoldDB" id="A0A1Y2IFP8"/>
<evidence type="ECO:0000256" key="1">
    <source>
        <dbReference type="ARBA" id="ARBA00004443"/>
    </source>
</evidence>
<evidence type="ECO:0000313" key="9">
    <source>
        <dbReference type="Proteomes" id="UP000193067"/>
    </source>
</evidence>
<dbReference type="Pfam" id="PF10231">
    <property type="entry name" value="COA8"/>
    <property type="match status" value="1"/>
</dbReference>
<organism evidence="8 9">
    <name type="scientific">Trametes coccinea (strain BRFM310)</name>
    <name type="common">Pycnoporus coccineus</name>
    <dbReference type="NCBI Taxonomy" id="1353009"/>
    <lineage>
        <taxon>Eukaryota</taxon>
        <taxon>Fungi</taxon>
        <taxon>Dikarya</taxon>
        <taxon>Basidiomycota</taxon>
        <taxon>Agaricomycotina</taxon>
        <taxon>Agaricomycetes</taxon>
        <taxon>Polyporales</taxon>
        <taxon>Polyporaceae</taxon>
        <taxon>Trametes</taxon>
    </lineage>
</organism>
<keyword evidence="9" id="KW-1185">Reference proteome</keyword>
<reference evidence="8 9" key="1">
    <citation type="journal article" date="2015" name="Biotechnol. Biofuels">
        <title>Enhanced degradation of softwood versus hardwood by the white-rot fungus Pycnoporus coccineus.</title>
        <authorList>
            <person name="Couturier M."/>
            <person name="Navarro D."/>
            <person name="Chevret D."/>
            <person name="Henrissat B."/>
            <person name="Piumi F."/>
            <person name="Ruiz-Duenas F.J."/>
            <person name="Martinez A.T."/>
            <person name="Grigoriev I.V."/>
            <person name="Riley R."/>
            <person name="Lipzen A."/>
            <person name="Berrin J.G."/>
            <person name="Master E.R."/>
            <person name="Rosso M.N."/>
        </authorList>
    </citation>
    <scope>NUCLEOTIDE SEQUENCE [LARGE SCALE GENOMIC DNA]</scope>
    <source>
        <strain evidence="8 9">BRFM310</strain>
    </source>
</reference>
<comment type="subcellular location">
    <subcellularLocation>
        <location evidence="1">Mitochondrion inner membrane</location>
        <topology evidence="1">Peripheral membrane protein</topology>
        <orientation evidence="1">Matrix side</orientation>
    </subcellularLocation>
</comment>
<evidence type="ECO:0000256" key="2">
    <source>
        <dbReference type="ARBA" id="ARBA00005453"/>
    </source>
</evidence>
<dbReference type="GO" id="GO:0097193">
    <property type="term" value="P:intrinsic apoptotic signaling pathway"/>
    <property type="evidence" value="ECO:0007669"/>
    <property type="project" value="InterPro"/>
</dbReference>
<evidence type="ECO:0000256" key="5">
    <source>
        <dbReference type="ARBA" id="ARBA00023128"/>
    </source>
</evidence>
<dbReference type="PANTHER" id="PTHR31107">
    <property type="entry name" value="APOPTOGENIC PROTEIN 1, MITOCHONDRIAL"/>
    <property type="match status" value="1"/>
</dbReference>
<keyword evidence="6" id="KW-0472">Membrane</keyword>
<evidence type="ECO:0000256" key="4">
    <source>
        <dbReference type="ARBA" id="ARBA00022946"/>
    </source>
</evidence>
<proteinExistence type="inferred from homology"/>
<keyword evidence="4" id="KW-0809">Transit peptide</keyword>
<dbReference type="OrthoDB" id="6246201at2759"/>
<dbReference type="EMBL" id="KZ084131">
    <property type="protein sequence ID" value="OSC99110.1"/>
    <property type="molecule type" value="Genomic_DNA"/>
</dbReference>
<evidence type="ECO:0000313" key="8">
    <source>
        <dbReference type="EMBL" id="OSC99110.1"/>
    </source>
</evidence>
<evidence type="ECO:0000256" key="3">
    <source>
        <dbReference type="ARBA" id="ARBA00022792"/>
    </source>
</evidence>
<evidence type="ECO:0008006" key="10">
    <source>
        <dbReference type="Google" id="ProtNLM"/>
    </source>
</evidence>
<evidence type="ECO:0000256" key="6">
    <source>
        <dbReference type="ARBA" id="ARBA00023136"/>
    </source>
</evidence>
<comment type="similarity">
    <text evidence="2">Belongs to the COA8 family.</text>
</comment>
<dbReference type="Proteomes" id="UP000193067">
    <property type="component" value="Unassembled WGS sequence"/>
</dbReference>
<accession>A0A1Y2IFP8</accession>
<name>A0A1Y2IFP8_TRAC3</name>
<protein>
    <recommendedName>
        <fullName evidence="10">Apoptogenic protein 1, mitochondrial</fullName>
    </recommendedName>
</protein>
<gene>
    <name evidence="8" type="ORF">PYCCODRAFT_1454052</name>
</gene>
<dbReference type="InterPro" id="IPR018796">
    <property type="entry name" value="COA8"/>
</dbReference>
<dbReference type="GO" id="GO:0005743">
    <property type="term" value="C:mitochondrial inner membrane"/>
    <property type="evidence" value="ECO:0007669"/>
    <property type="project" value="UniProtKB-SubCell"/>
</dbReference>
<evidence type="ECO:0000256" key="7">
    <source>
        <dbReference type="SAM" id="MobiDB-lite"/>
    </source>
</evidence>
<dbReference type="PANTHER" id="PTHR31107:SF2">
    <property type="entry name" value="CYTOCHROME C OXIDASE ASSEMBLY FACTOR 8"/>
    <property type="match status" value="1"/>
</dbReference>
<feature type="region of interest" description="Disordered" evidence="7">
    <location>
        <begin position="45"/>
        <end position="64"/>
    </location>
</feature>
<keyword evidence="3" id="KW-0999">Mitochondrion inner membrane</keyword>
<feature type="region of interest" description="Disordered" evidence="7">
    <location>
        <begin position="1"/>
        <end position="22"/>
    </location>
</feature>
<sequence length="176" mass="20427">MVRPSSLSLHAPALPRPTPTHARQFHASLSRKHLVGPPDPISHLRPVIYDDAPPPPAPSVRHPYSLREFTGDTREYQWKMQRQELDAFNHAFWLESNSRFYAAKEAVLESLPEGTGPEQREAALSAFYTRWVAQERMRLDAYDAEWRKRNWSTIILGARVRYQEFMSRITNPFRGS</sequence>